<keyword evidence="4" id="KW-1003">Cell membrane</keyword>
<evidence type="ECO:0000256" key="2">
    <source>
        <dbReference type="ARBA" id="ARBA00005417"/>
    </source>
</evidence>
<reference evidence="9 10" key="1">
    <citation type="submission" date="2019-10" db="EMBL/GenBank/DDBJ databases">
        <title>Whole genome shotgun sequence of Acrocarpospora macrocephala NBRC 16266.</title>
        <authorList>
            <person name="Ichikawa N."/>
            <person name="Kimura A."/>
            <person name="Kitahashi Y."/>
            <person name="Komaki H."/>
            <person name="Oguchi A."/>
        </authorList>
    </citation>
    <scope>NUCLEOTIDE SEQUENCE [LARGE SCALE GENOMIC DNA]</scope>
    <source>
        <strain evidence="9 10">NBRC 16266</strain>
    </source>
</reference>
<dbReference type="InterPro" id="IPR013563">
    <property type="entry name" value="Oligopep_ABC_C"/>
</dbReference>
<dbReference type="AlphaFoldDB" id="A0A5M3WL37"/>
<dbReference type="NCBIfam" id="TIGR01727">
    <property type="entry name" value="oligo_HPY"/>
    <property type="match status" value="1"/>
</dbReference>
<protein>
    <submittedName>
        <fullName evidence="9">Peptide ABC transporter ATP-binding protein</fullName>
    </submittedName>
</protein>
<evidence type="ECO:0000313" key="10">
    <source>
        <dbReference type="Proteomes" id="UP000331127"/>
    </source>
</evidence>
<proteinExistence type="inferred from homology"/>
<dbReference type="PROSITE" id="PS50893">
    <property type="entry name" value="ABC_TRANSPORTER_2"/>
    <property type="match status" value="1"/>
</dbReference>
<keyword evidence="7" id="KW-0472">Membrane</keyword>
<comment type="caution">
    <text evidence="9">The sequence shown here is derived from an EMBL/GenBank/DDBJ whole genome shotgun (WGS) entry which is preliminary data.</text>
</comment>
<keyword evidence="3" id="KW-0813">Transport</keyword>
<keyword evidence="6 9" id="KW-0067">ATP-binding</keyword>
<dbReference type="SMART" id="SM00382">
    <property type="entry name" value="AAA"/>
    <property type="match status" value="1"/>
</dbReference>
<dbReference type="InterPro" id="IPR003593">
    <property type="entry name" value="AAA+_ATPase"/>
</dbReference>
<evidence type="ECO:0000256" key="1">
    <source>
        <dbReference type="ARBA" id="ARBA00004202"/>
    </source>
</evidence>
<dbReference type="PROSITE" id="PS00211">
    <property type="entry name" value="ABC_TRANSPORTER_1"/>
    <property type="match status" value="1"/>
</dbReference>
<evidence type="ECO:0000256" key="4">
    <source>
        <dbReference type="ARBA" id="ARBA00022475"/>
    </source>
</evidence>
<dbReference type="CDD" id="cd03257">
    <property type="entry name" value="ABC_NikE_OppD_transporters"/>
    <property type="match status" value="1"/>
</dbReference>
<dbReference type="InterPro" id="IPR003439">
    <property type="entry name" value="ABC_transporter-like_ATP-bd"/>
</dbReference>
<keyword evidence="5" id="KW-0547">Nucleotide-binding</keyword>
<organism evidence="9 10">
    <name type="scientific">Acrocarpospora macrocephala</name>
    <dbReference type="NCBI Taxonomy" id="150177"/>
    <lineage>
        <taxon>Bacteria</taxon>
        <taxon>Bacillati</taxon>
        <taxon>Actinomycetota</taxon>
        <taxon>Actinomycetes</taxon>
        <taxon>Streptosporangiales</taxon>
        <taxon>Streptosporangiaceae</taxon>
        <taxon>Acrocarpospora</taxon>
    </lineage>
</organism>
<evidence type="ECO:0000256" key="6">
    <source>
        <dbReference type="ARBA" id="ARBA00022840"/>
    </source>
</evidence>
<dbReference type="Pfam" id="PF00005">
    <property type="entry name" value="ABC_tran"/>
    <property type="match status" value="1"/>
</dbReference>
<dbReference type="Gene3D" id="3.40.50.300">
    <property type="entry name" value="P-loop containing nucleotide triphosphate hydrolases"/>
    <property type="match status" value="1"/>
</dbReference>
<dbReference type="OrthoDB" id="9809030at2"/>
<name>A0A5M3WL37_9ACTN</name>
<accession>A0A5M3WL37</accession>
<dbReference type="PANTHER" id="PTHR43297:SF2">
    <property type="entry name" value="DIPEPTIDE TRANSPORT ATP-BINDING PROTEIN DPPD"/>
    <property type="match status" value="1"/>
</dbReference>
<dbReference type="GO" id="GO:0005524">
    <property type="term" value="F:ATP binding"/>
    <property type="evidence" value="ECO:0007669"/>
    <property type="project" value="UniProtKB-KW"/>
</dbReference>
<dbReference type="Proteomes" id="UP000331127">
    <property type="component" value="Unassembled WGS sequence"/>
</dbReference>
<comment type="similarity">
    <text evidence="2">Belongs to the ABC transporter superfamily.</text>
</comment>
<evidence type="ECO:0000256" key="5">
    <source>
        <dbReference type="ARBA" id="ARBA00022741"/>
    </source>
</evidence>
<evidence type="ECO:0000259" key="8">
    <source>
        <dbReference type="PROSITE" id="PS50893"/>
    </source>
</evidence>
<gene>
    <name evidence="9" type="ORF">Amac_029620</name>
</gene>
<comment type="subcellular location">
    <subcellularLocation>
        <location evidence="1">Cell membrane</location>
        <topology evidence="1">Peripheral membrane protein</topology>
    </subcellularLocation>
</comment>
<dbReference type="Pfam" id="PF08352">
    <property type="entry name" value="oligo_HPY"/>
    <property type="match status" value="1"/>
</dbReference>
<evidence type="ECO:0000313" key="9">
    <source>
        <dbReference type="EMBL" id="GES09366.1"/>
    </source>
</evidence>
<dbReference type="GO" id="GO:0005886">
    <property type="term" value="C:plasma membrane"/>
    <property type="evidence" value="ECO:0007669"/>
    <property type="project" value="UniProtKB-SubCell"/>
</dbReference>
<dbReference type="InterPro" id="IPR027417">
    <property type="entry name" value="P-loop_NTPase"/>
</dbReference>
<dbReference type="GO" id="GO:0016887">
    <property type="term" value="F:ATP hydrolysis activity"/>
    <property type="evidence" value="ECO:0007669"/>
    <property type="project" value="InterPro"/>
</dbReference>
<dbReference type="FunFam" id="3.40.50.300:FF:000016">
    <property type="entry name" value="Oligopeptide ABC transporter ATP-binding component"/>
    <property type="match status" value="1"/>
</dbReference>
<dbReference type="PANTHER" id="PTHR43297">
    <property type="entry name" value="OLIGOPEPTIDE TRANSPORT ATP-BINDING PROTEIN APPD"/>
    <property type="match status" value="1"/>
</dbReference>
<evidence type="ECO:0000256" key="7">
    <source>
        <dbReference type="ARBA" id="ARBA00023136"/>
    </source>
</evidence>
<evidence type="ECO:0000256" key="3">
    <source>
        <dbReference type="ARBA" id="ARBA00022448"/>
    </source>
</evidence>
<keyword evidence="10" id="KW-1185">Reference proteome</keyword>
<dbReference type="InterPro" id="IPR050388">
    <property type="entry name" value="ABC_Ni/Peptide_Import"/>
</dbReference>
<dbReference type="InterPro" id="IPR017871">
    <property type="entry name" value="ABC_transporter-like_CS"/>
</dbReference>
<sequence>MQPSTAPSTALAGTPASTRPPVLQIEDLSVEFLTEHGWVTVIDSLSLTIGEGESVGLVGESGSGKSVTSLAAMALIKHPGRVSGGHVTLDGVRLDRLSWREMEDVRGKKIAMIFQEPMTSLNPSFTVGEQIAEVVRRHDGLSRKQAAERAVNMLDTVGIPRARERARAYPHEFSGGMRQRVMIGMALACSPRMLIADEPTTALDVTTQIQILDLLHDLRAEFGMALLFISHDLGVIADIADRVAVMYAGQLVETASADELFARPSHPYTRGLMRSMPRADEATETFFAIPGAPPAPWDFPSGCRFAPRCSMAGSDCTQGPIPLIPVGAADAASRCLRTTAADLEGPHL</sequence>
<dbReference type="EMBL" id="BLAE01000015">
    <property type="protein sequence ID" value="GES09366.1"/>
    <property type="molecule type" value="Genomic_DNA"/>
</dbReference>
<dbReference type="GO" id="GO:0015833">
    <property type="term" value="P:peptide transport"/>
    <property type="evidence" value="ECO:0007669"/>
    <property type="project" value="InterPro"/>
</dbReference>
<feature type="domain" description="ABC transporter" evidence="8">
    <location>
        <begin position="23"/>
        <end position="273"/>
    </location>
</feature>
<dbReference type="RefSeq" id="WP_155354910.1">
    <property type="nucleotide sequence ID" value="NZ_BAAAHL010000069.1"/>
</dbReference>
<dbReference type="SUPFAM" id="SSF52540">
    <property type="entry name" value="P-loop containing nucleoside triphosphate hydrolases"/>
    <property type="match status" value="1"/>
</dbReference>